<reference evidence="4 5" key="1">
    <citation type="submission" date="2024-01" db="EMBL/GenBank/DDBJ databases">
        <title>The genomes of 5 underutilized Papilionoideae crops provide insights into root nodulation and disease resistance.</title>
        <authorList>
            <person name="Yuan L."/>
        </authorList>
    </citation>
    <scope>NUCLEOTIDE SEQUENCE [LARGE SCALE GENOMIC DNA]</scope>
    <source>
        <strain evidence="4">LY-2023</strain>
        <tissue evidence="4">Leaf</tissue>
    </source>
</reference>
<dbReference type="PANTHER" id="PTHR43572">
    <property type="entry name" value="CHAPERONE PROTEIN CLPD, CHLOROPLASTIC"/>
    <property type="match status" value="1"/>
</dbReference>
<comment type="similarity">
    <text evidence="1">Belongs to the ClpA/ClpB family.</text>
</comment>
<name>A0AAN9FAA5_CLITE</name>
<dbReference type="Proteomes" id="UP001359559">
    <property type="component" value="Unassembled WGS sequence"/>
</dbReference>
<accession>A0AAN9FAA5</accession>
<dbReference type="EMBL" id="JAYKXN010000007">
    <property type="protein sequence ID" value="KAK7271744.1"/>
    <property type="molecule type" value="Genomic_DNA"/>
</dbReference>
<evidence type="ECO:0000256" key="2">
    <source>
        <dbReference type="ARBA" id="ARBA00022737"/>
    </source>
</evidence>
<dbReference type="PANTHER" id="PTHR43572:SF75">
    <property type="entry name" value="HEAT SHOCK-LIKE PROTEIN"/>
    <property type="match status" value="1"/>
</dbReference>
<dbReference type="Pfam" id="PF23569">
    <property type="entry name" value="NBD_SMAX1"/>
    <property type="match status" value="1"/>
</dbReference>
<evidence type="ECO:0000259" key="3">
    <source>
        <dbReference type="Pfam" id="PF23569"/>
    </source>
</evidence>
<gene>
    <name evidence="4" type="ORF">RJT34_27897</name>
</gene>
<protein>
    <recommendedName>
        <fullName evidence="3">SMAX1-like nucleotide binding domain-containing protein</fullName>
    </recommendedName>
</protein>
<feature type="domain" description="SMAX1-like nucleotide binding" evidence="3">
    <location>
        <begin position="11"/>
        <end position="111"/>
    </location>
</feature>
<evidence type="ECO:0000313" key="5">
    <source>
        <dbReference type="Proteomes" id="UP001359559"/>
    </source>
</evidence>
<evidence type="ECO:0000256" key="1">
    <source>
        <dbReference type="ARBA" id="ARBA00008675"/>
    </source>
</evidence>
<keyword evidence="5" id="KW-1185">Reference proteome</keyword>
<dbReference type="InterPro" id="IPR058680">
    <property type="entry name" value="NBD_SMAX1-like"/>
</dbReference>
<comment type="caution">
    <text evidence="4">The sequence shown here is derived from an EMBL/GenBank/DDBJ whole genome shotgun (WGS) entry which is preliminary data.</text>
</comment>
<sequence length="114" mass="12995">MCPVTSAASSKYKDDDIRLALDTLLRRKKKNIVIVGDSVSLTEGLVGELIGRLERSEVLDELESIHFVKFQFSPVSLRYMKKDKIEMKLLELKKKVDSIASGERGGIFYVRYLK</sequence>
<evidence type="ECO:0000313" key="4">
    <source>
        <dbReference type="EMBL" id="KAK7271744.1"/>
    </source>
</evidence>
<dbReference type="AlphaFoldDB" id="A0AAN9FAA5"/>
<dbReference type="InterPro" id="IPR051650">
    <property type="entry name" value="SL_signaling_regulator"/>
</dbReference>
<organism evidence="4 5">
    <name type="scientific">Clitoria ternatea</name>
    <name type="common">Butterfly pea</name>
    <dbReference type="NCBI Taxonomy" id="43366"/>
    <lineage>
        <taxon>Eukaryota</taxon>
        <taxon>Viridiplantae</taxon>
        <taxon>Streptophyta</taxon>
        <taxon>Embryophyta</taxon>
        <taxon>Tracheophyta</taxon>
        <taxon>Spermatophyta</taxon>
        <taxon>Magnoliopsida</taxon>
        <taxon>eudicotyledons</taxon>
        <taxon>Gunneridae</taxon>
        <taxon>Pentapetalae</taxon>
        <taxon>rosids</taxon>
        <taxon>fabids</taxon>
        <taxon>Fabales</taxon>
        <taxon>Fabaceae</taxon>
        <taxon>Papilionoideae</taxon>
        <taxon>50 kb inversion clade</taxon>
        <taxon>NPAAA clade</taxon>
        <taxon>indigoferoid/millettioid clade</taxon>
        <taxon>Phaseoleae</taxon>
        <taxon>Clitoria</taxon>
    </lineage>
</organism>
<proteinExistence type="inferred from homology"/>
<keyword evidence="2" id="KW-0677">Repeat</keyword>